<dbReference type="SMART" id="SM00448">
    <property type="entry name" value="REC"/>
    <property type="match status" value="1"/>
</dbReference>
<feature type="domain" description="Response regulatory" evidence="2">
    <location>
        <begin position="4"/>
        <end position="123"/>
    </location>
</feature>
<evidence type="ECO:0000256" key="1">
    <source>
        <dbReference type="PROSITE-ProRule" id="PRU00169"/>
    </source>
</evidence>
<dbReference type="EMBL" id="JASCXX010000019">
    <property type="protein sequence ID" value="MDI6450357.1"/>
    <property type="molecule type" value="Genomic_DNA"/>
</dbReference>
<comment type="caution">
    <text evidence="3">The sequence shown here is derived from an EMBL/GenBank/DDBJ whole genome shotgun (WGS) entry which is preliminary data.</text>
</comment>
<dbReference type="GO" id="GO:0000160">
    <property type="term" value="P:phosphorelay signal transduction system"/>
    <property type="evidence" value="ECO:0007669"/>
    <property type="project" value="InterPro"/>
</dbReference>
<dbReference type="RefSeq" id="WP_349245767.1">
    <property type="nucleotide sequence ID" value="NZ_JASCXX010000019.1"/>
</dbReference>
<dbReference type="Pfam" id="PF00072">
    <property type="entry name" value="Response_reg"/>
    <property type="match status" value="1"/>
</dbReference>
<proteinExistence type="predicted"/>
<dbReference type="Gene3D" id="3.40.50.2300">
    <property type="match status" value="1"/>
</dbReference>
<dbReference type="PROSITE" id="PS50110">
    <property type="entry name" value="RESPONSE_REGULATORY"/>
    <property type="match status" value="1"/>
</dbReference>
<evidence type="ECO:0000313" key="4">
    <source>
        <dbReference type="Proteomes" id="UP001431776"/>
    </source>
</evidence>
<sequence length="124" mass="13515">MGKSLMIVDDSATMRKIIMRTVRMSGLEFDRTEEAGSGVEALQKLEGGPVDVILCDINMPEMNGTELVKKARELASCSGTKIVMVSTESAQDLIDQVMSDGADGYITKPFTPEKFQEKLAPLLN</sequence>
<accession>A0AAW6U191</accession>
<name>A0AAW6U191_9BACT</name>
<feature type="modified residue" description="4-aspartylphosphate" evidence="1">
    <location>
        <position position="56"/>
    </location>
</feature>
<dbReference type="SUPFAM" id="SSF52172">
    <property type="entry name" value="CheY-like"/>
    <property type="match status" value="1"/>
</dbReference>
<dbReference type="PANTHER" id="PTHR43228">
    <property type="entry name" value="TWO-COMPONENT RESPONSE REGULATOR"/>
    <property type="match status" value="1"/>
</dbReference>
<evidence type="ECO:0000259" key="2">
    <source>
        <dbReference type="PROSITE" id="PS50110"/>
    </source>
</evidence>
<dbReference type="Proteomes" id="UP001431776">
    <property type="component" value="Unassembled WGS sequence"/>
</dbReference>
<organism evidence="3 4">
    <name type="scientific">Anaerobaca lacustris</name>
    <dbReference type="NCBI Taxonomy" id="3044600"/>
    <lineage>
        <taxon>Bacteria</taxon>
        <taxon>Pseudomonadati</taxon>
        <taxon>Planctomycetota</taxon>
        <taxon>Phycisphaerae</taxon>
        <taxon>Sedimentisphaerales</taxon>
        <taxon>Anaerobacaceae</taxon>
        <taxon>Anaerobaca</taxon>
    </lineage>
</organism>
<evidence type="ECO:0000313" key="3">
    <source>
        <dbReference type="EMBL" id="MDI6450357.1"/>
    </source>
</evidence>
<dbReference type="AlphaFoldDB" id="A0AAW6U191"/>
<keyword evidence="1" id="KW-0597">Phosphoprotein</keyword>
<protein>
    <submittedName>
        <fullName evidence="3">Response regulator</fullName>
    </submittedName>
</protein>
<dbReference type="InterPro" id="IPR011006">
    <property type="entry name" value="CheY-like_superfamily"/>
</dbReference>
<dbReference type="PANTHER" id="PTHR43228:SF1">
    <property type="entry name" value="TWO-COMPONENT RESPONSE REGULATOR ARR22"/>
    <property type="match status" value="1"/>
</dbReference>
<reference evidence="3" key="1">
    <citation type="submission" date="2023-05" db="EMBL/GenBank/DDBJ databases">
        <title>Anaerotaeda fermentans gen. nov., sp. nov., a novel anaerobic planctomycete of the new family within the order Sedimentisphaerales isolated from Taman Peninsula, Russia.</title>
        <authorList>
            <person name="Khomyakova M.A."/>
            <person name="Merkel A.Y."/>
            <person name="Slobodkin A.I."/>
        </authorList>
    </citation>
    <scope>NUCLEOTIDE SEQUENCE</scope>
    <source>
        <strain evidence="3">M17dextr</strain>
    </source>
</reference>
<gene>
    <name evidence="3" type="ORF">QJ522_14950</name>
</gene>
<keyword evidence="4" id="KW-1185">Reference proteome</keyword>
<dbReference type="InterPro" id="IPR052048">
    <property type="entry name" value="ST_Response_Regulator"/>
</dbReference>
<dbReference type="InterPro" id="IPR001789">
    <property type="entry name" value="Sig_transdc_resp-reg_receiver"/>
</dbReference>